<dbReference type="Proteomes" id="UP000827872">
    <property type="component" value="Linkage Group LG03"/>
</dbReference>
<evidence type="ECO:0000313" key="2">
    <source>
        <dbReference type="Proteomes" id="UP000827872"/>
    </source>
</evidence>
<keyword evidence="2" id="KW-1185">Reference proteome</keyword>
<comment type="caution">
    <text evidence="1">The sequence shown here is derived from an EMBL/GenBank/DDBJ whole genome shotgun (WGS) entry which is preliminary data.</text>
</comment>
<name>A0ACB8EGG5_9SAUR</name>
<gene>
    <name evidence="1" type="ORF">K3G42_006854</name>
</gene>
<dbReference type="EMBL" id="CM037616">
    <property type="protein sequence ID" value="KAH7991508.1"/>
    <property type="molecule type" value="Genomic_DNA"/>
</dbReference>
<organism evidence="1 2">
    <name type="scientific">Sphaerodactylus townsendi</name>
    <dbReference type="NCBI Taxonomy" id="933632"/>
    <lineage>
        <taxon>Eukaryota</taxon>
        <taxon>Metazoa</taxon>
        <taxon>Chordata</taxon>
        <taxon>Craniata</taxon>
        <taxon>Vertebrata</taxon>
        <taxon>Euteleostomi</taxon>
        <taxon>Lepidosauria</taxon>
        <taxon>Squamata</taxon>
        <taxon>Bifurcata</taxon>
        <taxon>Gekkota</taxon>
        <taxon>Sphaerodactylidae</taxon>
        <taxon>Sphaerodactylus</taxon>
    </lineage>
</organism>
<accession>A0ACB8EGG5</accession>
<evidence type="ECO:0000313" key="1">
    <source>
        <dbReference type="EMBL" id="KAH7991508.1"/>
    </source>
</evidence>
<proteinExistence type="predicted"/>
<reference evidence="1" key="1">
    <citation type="submission" date="2021-08" db="EMBL/GenBank/DDBJ databases">
        <title>The first chromosome-level gecko genome reveals the dynamic sex chromosomes of Neotropical dwarf geckos (Sphaerodactylidae: Sphaerodactylus).</title>
        <authorList>
            <person name="Pinto B.J."/>
            <person name="Keating S.E."/>
            <person name="Gamble T."/>
        </authorList>
    </citation>
    <scope>NUCLEOTIDE SEQUENCE</scope>
    <source>
        <strain evidence="1">TG3544</strain>
    </source>
</reference>
<sequence>MAKHSCNAVLDTNGNSCVASRCIDMALGQDLQPLPPGVQRCSLPRGLLQPNVPPQQTKSNEVGESRVVGGSPATSGGQGGGSFAYPPGAQGGNPPNFGRPDGPWPFGTPGRPAFGGVSGQYGRPSGPGQYEGPANYGRPDRPGPYDGQYGDNMNRPRVEMVPPRIPYIPSPREWGGGRIPVPKDSPMYGSPPYSGGAGGQYPPIYGGDSAMRGRYDGSYGPIPYDLQPRGQESTKGSSDPCTPECQDKGSQT</sequence>
<protein>
    <submittedName>
        <fullName evidence="1">Uncharacterized protein</fullName>
    </submittedName>
</protein>